<reference evidence="2" key="1">
    <citation type="journal article" date="2010" name="Science">
        <title>Plasticity of animal genome architecture unmasked by rapid evolution of a pelagic tunicate.</title>
        <authorList>
            <person name="Denoeud F."/>
            <person name="Henriet S."/>
            <person name="Mungpakdee S."/>
            <person name="Aury J.M."/>
            <person name="Da Silva C."/>
            <person name="Brinkmann H."/>
            <person name="Mikhaleva J."/>
            <person name="Olsen L.C."/>
            <person name="Jubin C."/>
            <person name="Canestro C."/>
            <person name="Bouquet J.M."/>
            <person name="Danks G."/>
            <person name="Poulain J."/>
            <person name="Campsteijn C."/>
            <person name="Adamski M."/>
            <person name="Cross I."/>
            <person name="Yadetie F."/>
            <person name="Muffato M."/>
            <person name="Louis A."/>
            <person name="Butcher S."/>
            <person name="Tsagkogeorga G."/>
            <person name="Konrad A."/>
            <person name="Singh S."/>
            <person name="Jensen M.F."/>
            <person name="Cong E.H."/>
            <person name="Eikeseth-Otteraa H."/>
            <person name="Noel B."/>
            <person name="Anthouard V."/>
            <person name="Porcel B.M."/>
            <person name="Kachouri-Lafond R."/>
            <person name="Nishino A."/>
            <person name="Ugolini M."/>
            <person name="Chourrout P."/>
            <person name="Nishida H."/>
            <person name="Aasland R."/>
            <person name="Huzurbazar S."/>
            <person name="Westhof E."/>
            <person name="Delsuc F."/>
            <person name="Lehrach H."/>
            <person name="Reinhardt R."/>
            <person name="Weissenbach J."/>
            <person name="Roy S.W."/>
            <person name="Artiguenave F."/>
            <person name="Postlethwait J.H."/>
            <person name="Manak J.R."/>
            <person name="Thompson E.M."/>
            <person name="Jaillon O."/>
            <person name="Du Pasquier L."/>
            <person name="Boudinot P."/>
            <person name="Liberles D.A."/>
            <person name="Volff J.N."/>
            <person name="Philippe H."/>
            <person name="Lenhard B."/>
            <person name="Roest Crollius H."/>
            <person name="Wincker P."/>
            <person name="Chourrout D."/>
        </authorList>
    </citation>
    <scope>NUCLEOTIDE SEQUENCE [LARGE SCALE GENOMIC DNA]</scope>
</reference>
<keyword evidence="1" id="KW-0175">Coiled coil</keyword>
<feature type="coiled-coil region" evidence="1">
    <location>
        <begin position="6"/>
        <end position="41"/>
    </location>
</feature>
<gene>
    <name evidence="2" type="ORF">GSOID_T00031099001</name>
</gene>
<dbReference type="Proteomes" id="UP000011014">
    <property type="component" value="Unassembled WGS sequence"/>
</dbReference>
<accession>E4YQ80</accession>
<evidence type="ECO:0000256" key="1">
    <source>
        <dbReference type="SAM" id="Coils"/>
    </source>
</evidence>
<name>E4YQ80_OIKDI</name>
<proteinExistence type="predicted"/>
<protein>
    <submittedName>
        <fullName evidence="2">Uncharacterized protein</fullName>
    </submittedName>
</protein>
<sequence length="297" mass="34172">MSSVKFAKLRAALKRQADENREHTQENLKKAEEVQKQLITAKLQKWAVIKSGQGRLLIARKYGLNQTQESLDVDKFEKVIEKLSKLLNTVAAKYPGEEASLRKRIEEYKKLMDEKKRNEIAQAAIANGEVISHSDFERLEQCNLKIDQLLRERSELVNQLNEIDEAKSQELQKLVDYFSLSKKMEDSKHVELELQLEMPVIRQGMKELANGDSSVFDAVLARISPVIDELKAKYNQFNAIRKTQPAVDELISRYEIADNYQKSAIMHSMFISDENTGQLQLSSEFEAVERSLTRIIE</sequence>
<dbReference type="AlphaFoldDB" id="E4YQ80"/>
<feature type="coiled-coil region" evidence="1">
    <location>
        <begin position="98"/>
        <end position="169"/>
    </location>
</feature>
<evidence type="ECO:0000313" key="2">
    <source>
        <dbReference type="EMBL" id="CBY37626.1"/>
    </source>
</evidence>
<dbReference type="EMBL" id="FN655021">
    <property type="protein sequence ID" value="CBY37626.1"/>
    <property type="molecule type" value="Genomic_DNA"/>
</dbReference>
<organism evidence="2">
    <name type="scientific">Oikopleura dioica</name>
    <name type="common">Tunicate</name>
    <dbReference type="NCBI Taxonomy" id="34765"/>
    <lineage>
        <taxon>Eukaryota</taxon>
        <taxon>Metazoa</taxon>
        <taxon>Chordata</taxon>
        <taxon>Tunicata</taxon>
        <taxon>Appendicularia</taxon>
        <taxon>Copelata</taxon>
        <taxon>Oikopleuridae</taxon>
        <taxon>Oikopleura</taxon>
    </lineage>
</organism>